<dbReference type="HOGENOM" id="CLU_1402380_0_0_1"/>
<accession>M5GEG9</accession>
<name>M5GEG9_DACPD</name>
<dbReference type="Proteomes" id="UP000030653">
    <property type="component" value="Unassembled WGS sequence"/>
</dbReference>
<proteinExistence type="predicted"/>
<dbReference type="EMBL" id="JH795856">
    <property type="protein sequence ID" value="EJU05417.1"/>
    <property type="molecule type" value="Genomic_DNA"/>
</dbReference>
<gene>
    <name evidence="2" type="ORF">DACRYDRAFT_103903</name>
</gene>
<organism evidence="2 3">
    <name type="scientific">Dacryopinax primogenitus (strain DJM 731)</name>
    <name type="common">Brown rot fungus</name>
    <dbReference type="NCBI Taxonomy" id="1858805"/>
    <lineage>
        <taxon>Eukaryota</taxon>
        <taxon>Fungi</taxon>
        <taxon>Dikarya</taxon>
        <taxon>Basidiomycota</taxon>
        <taxon>Agaricomycotina</taxon>
        <taxon>Dacrymycetes</taxon>
        <taxon>Dacrymycetales</taxon>
        <taxon>Dacrymycetaceae</taxon>
        <taxon>Dacryopinax</taxon>
    </lineage>
</organism>
<keyword evidence="3" id="KW-1185">Reference proteome</keyword>
<evidence type="ECO:0000313" key="3">
    <source>
        <dbReference type="Proteomes" id="UP000030653"/>
    </source>
</evidence>
<evidence type="ECO:0000256" key="1">
    <source>
        <dbReference type="SAM" id="Coils"/>
    </source>
</evidence>
<sequence length="194" mass="21672">MNDVTKLYANQPSNDVQRRFMNDAKTYHDAARIACVATSHPEVFPATAPAPAALLNRVMEELRTLNAKLDAQSTKLDAQSRGIHNIESQMKQQGKTLRELDIRSAKMHNRTVGDGTEPAYLIVKRLSDDENPPSLIYSMADLLALNLDQAMAVCHFYDSHFRTAGNRELGSCRVFIARSIGVHTHVVMDIPMDH</sequence>
<dbReference type="AlphaFoldDB" id="M5GEG9"/>
<feature type="coiled-coil region" evidence="1">
    <location>
        <begin position="52"/>
        <end position="79"/>
    </location>
</feature>
<evidence type="ECO:0000313" key="2">
    <source>
        <dbReference type="EMBL" id="EJU05417.1"/>
    </source>
</evidence>
<protein>
    <submittedName>
        <fullName evidence="2">Uncharacterized protein</fullName>
    </submittedName>
</protein>
<dbReference type="GeneID" id="63682900"/>
<dbReference type="RefSeq" id="XP_040632311.1">
    <property type="nucleotide sequence ID" value="XM_040767838.1"/>
</dbReference>
<keyword evidence="1" id="KW-0175">Coiled coil</keyword>
<reference evidence="2 3" key="1">
    <citation type="journal article" date="2012" name="Science">
        <title>The Paleozoic origin of enzymatic lignin decomposition reconstructed from 31 fungal genomes.</title>
        <authorList>
            <person name="Floudas D."/>
            <person name="Binder M."/>
            <person name="Riley R."/>
            <person name="Barry K."/>
            <person name="Blanchette R.A."/>
            <person name="Henrissat B."/>
            <person name="Martinez A.T."/>
            <person name="Otillar R."/>
            <person name="Spatafora J.W."/>
            <person name="Yadav J.S."/>
            <person name="Aerts A."/>
            <person name="Benoit I."/>
            <person name="Boyd A."/>
            <person name="Carlson A."/>
            <person name="Copeland A."/>
            <person name="Coutinho P.M."/>
            <person name="de Vries R.P."/>
            <person name="Ferreira P."/>
            <person name="Findley K."/>
            <person name="Foster B."/>
            <person name="Gaskell J."/>
            <person name="Glotzer D."/>
            <person name="Gorecki P."/>
            <person name="Heitman J."/>
            <person name="Hesse C."/>
            <person name="Hori C."/>
            <person name="Igarashi K."/>
            <person name="Jurgens J.A."/>
            <person name="Kallen N."/>
            <person name="Kersten P."/>
            <person name="Kohler A."/>
            <person name="Kuees U."/>
            <person name="Kumar T.K.A."/>
            <person name="Kuo A."/>
            <person name="LaButti K."/>
            <person name="Larrondo L.F."/>
            <person name="Lindquist E."/>
            <person name="Ling A."/>
            <person name="Lombard V."/>
            <person name="Lucas S."/>
            <person name="Lundell T."/>
            <person name="Martin R."/>
            <person name="McLaughlin D.J."/>
            <person name="Morgenstern I."/>
            <person name="Morin E."/>
            <person name="Murat C."/>
            <person name="Nagy L.G."/>
            <person name="Nolan M."/>
            <person name="Ohm R.A."/>
            <person name="Patyshakuliyeva A."/>
            <person name="Rokas A."/>
            <person name="Ruiz-Duenas F.J."/>
            <person name="Sabat G."/>
            <person name="Salamov A."/>
            <person name="Samejima M."/>
            <person name="Schmutz J."/>
            <person name="Slot J.C."/>
            <person name="St John F."/>
            <person name="Stenlid J."/>
            <person name="Sun H."/>
            <person name="Sun S."/>
            <person name="Syed K."/>
            <person name="Tsang A."/>
            <person name="Wiebenga A."/>
            <person name="Young D."/>
            <person name="Pisabarro A."/>
            <person name="Eastwood D.C."/>
            <person name="Martin F."/>
            <person name="Cullen D."/>
            <person name="Grigoriev I.V."/>
            <person name="Hibbett D.S."/>
        </authorList>
    </citation>
    <scope>NUCLEOTIDE SEQUENCE [LARGE SCALE GENOMIC DNA]</scope>
    <source>
        <strain evidence="2 3">DJM-731 SS1</strain>
    </source>
</reference>